<feature type="region of interest" description="Disordered" evidence="8">
    <location>
        <begin position="258"/>
        <end position="595"/>
    </location>
</feature>
<dbReference type="EMBL" id="ML991809">
    <property type="protein sequence ID" value="KAF2233100.1"/>
    <property type="molecule type" value="Genomic_DNA"/>
</dbReference>
<feature type="region of interest" description="Disordered" evidence="8">
    <location>
        <begin position="161"/>
        <end position="193"/>
    </location>
</feature>
<evidence type="ECO:0000256" key="1">
    <source>
        <dbReference type="ARBA" id="ARBA00004123"/>
    </source>
</evidence>
<evidence type="ECO:0000256" key="2">
    <source>
        <dbReference type="ARBA" id="ARBA00004186"/>
    </source>
</evidence>
<dbReference type="OrthoDB" id="6123at2759"/>
<feature type="compositionally biased region" description="Polar residues" evidence="8">
    <location>
        <begin position="114"/>
        <end position="130"/>
    </location>
</feature>
<feature type="compositionally biased region" description="Acidic residues" evidence="8">
    <location>
        <begin position="459"/>
        <end position="468"/>
    </location>
</feature>
<feature type="compositionally biased region" description="Low complexity" evidence="8">
    <location>
        <begin position="797"/>
        <end position="847"/>
    </location>
</feature>
<feature type="compositionally biased region" description="Basic and acidic residues" evidence="8">
    <location>
        <begin position="435"/>
        <end position="458"/>
    </location>
</feature>
<name>A0A6A6H5V9_VIRVR</name>
<feature type="region of interest" description="Disordered" evidence="8">
    <location>
        <begin position="1128"/>
        <end position="1205"/>
    </location>
</feature>
<feature type="compositionally biased region" description="Polar residues" evidence="8">
    <location>
        <begin position="553"/>
        <end position="567"/>
    </location>
</feature>
<feature type="domain" description="Inner centromere protein ARK-binding" evidence="9">
    <location>
        <begin position="1183"/>
        <end position="1239"/>
    </location>
</feature>
<sequence>MATLRSKAPQIGSSRWILNEREQAQNFIDQEIEEFTYAAKNDLEWLNEHMAEIFNVFKTPGKLRGKTPRTARKRAPLESRAPLTDIFAPNTQNTKSPAHATDFYRQVTKLQGDAATQSALKPSPNRQPQIPVTGKENTDSGYHGMPEDDVEIHGTAKAVPSQNVEQTLQTSSPPAHHSTPQWQQDDNVEERRTTVGSFVSAKEGFGSKTVSIENLRDEDELTIPDDEMKVDEIASQTAVHDTETAQDTIMADRDATIDEQTNDGQRQTDTTTKAQDLERADDPMEVDDVPSPSESSSSEKPLLRKSSLTFASLPAREPLAKRSVGTRTSNLEQHRSTGVRASSQIGNWNGSRSTTENQNARATNNFDDANSVAHDENDGSGRNNQNFESIKRHNESATQRLHERITMLGQAKEPRASKSIPSMVPNSQNMPSHLSKRETAADHDLNPVHTEDEKLRTADDDDDDDDDWIAPIDSKKHGQAPQRPRLAKSSSADVMEKISGKVTIGNFDQHQSTTLATAERPRTSPTKTWDSMPKVFETETTNYNRAERPITAGSASLKKTGSTSQPDLASAAGFVESTTPVGSPMSKRHPDGPLSASKAKLYSVLKSARGIFASSAGVSAQAKMETLSPSANRSKKPEQPPSIDQIFQPNRTEELSVAKQNPISPNKAGEGRRTRSSSEREEKKREKEAKEQRARDEQLAKVREQERLKAASQKSQRNAKEDRQQQPPGLDKATDGAVEEAIEPPDAMAPPAVPKTNMSLQGQKPRRPMKPAKDPLPKSQPAPVSVRLPSQSKRVGQATTTNTSQTSAQHSFSSSQSKPSGPVSKASTTSLQSSTSNNNLKSSTSAAQKPNSLQAAARKKELEEKAAQRKAEQKRELERKRAAKQEEERRQEQQRKAAEQQRMQEAREAAQRKALEQRKLEQQRLEQQRAQMLAKQKQANDLAAKLQQEKAQAQTAPPRADLGAARPVARMNTMQDQMRPIPHPPINPAKPPKRAKPEDEDEQTSRPTLQRVGSSYQQTDGKRRKTEEDEEEDQEPRRSVMAPPIRNSNIRKVSTFARQQHEQTLTCIQDQQKFTHGYVNAPPPAAHPPSMFRTTVTAQHQLQQSKAPAHPNDMAKFSSAKIPFAEVANPPAGPSHTTNPNFKTPARGSQTHTATTATTTTTTKVPLKSSPQYTPGENIALPDINTDSEDSDASDSSPAFRQPSWVNSPALRDLLTQQQLVDPEQIFGPVAPLQMEEVFRNKERHKRFRDRTSSANWSGQDRLTEEDKRRDREGRERVVRDGGWTFAGAR</sequence>
<evidence type="ECO:0000256" key="6">
    <source>
        <dbReference type="ARBA" id="ARBA00023212"/>
    </source>
</evidence>
<feature type="compositionally biased region" description="Polar residues" evidence="8">
    <location>
        <begin position="1005"/>
        <end position="1019"/>
    </location>
</feature>
<keyword evidence="4" id="KW-0963">Cytoplasm</keyword>
<dbReference type="GO" id="GO:0005819">
    <property type="term" value="C:spindle"/>
    <property type="evidence" value="ECO:0007669"/>
    <property type="project" value="UniProtKB-SubCell"/>
</dbReference>
<feature type="compositionally biased region" description="Low complexity" evidence="8">
    <location>
        <begin position="942"/>
        <end position="954"/>
    </location>
</feature>
<feature type="region of interest" description="Disordered" evidence="8">
    <location>
        <begin position="113"/>
        <end position="148"/>
    </location>
</feature>
<gene>
    <name evidence="10" type="ORF">EV356DRAFT_524636</name>
</gene>
<dbReference type="GO" id="GO:0005634">
    <property type="term" value="C:nucleus"/>
    <property type="evidence" value="ECO:0007669"/>
    <property type="project" value="UniProtKB-SubCell"/>
</dbReference>
<feature type="compositionally biased region" description="Basic and acidic residues" evidence="8">
    <location>
        <begin position="669"/>
        <end position="709"/>
    </location>
</feature>
<evidence type="ECO:0000256" key="4">
    <source>
        <dbReference type="ARBA" id="ARBA00022490"/>
    </source>
</evidence>
<feature type="compositionally biased region" description="Basic and acidic residues" evidence="8">
    <location>
        <begin position="389"/>
        <end position="405"/>
    </location>
</feature>
<proteinExistence type="inferred from homology"/>
<accession>A0A6A6H5V9</accession>
<feature type="compositionally biased region" description="Polar residues" evidence="8">
    <location>
        <begin position="258"/>
        <end position="274"/>
    </location>
</feature>
<organism evidence="10 11">
    <name type="scientific">Viridothelium virens</name>
    <name type="common">Speckled blister lichen</name>
    <name type="synonym">Trypethelium virens</name>
    <dbReference type="NCBI Taxonomy" id="1048519"/>
    <lineage>
        <taxon>Eukaryota</taxon>
        <taxon>Fungi</taxon>
        <taxon>Dikarya</taxon>
        <taxon>Ascomycota</taxon>
        <taxon>Pezizomycotina</taxon>
        <taxon>Dothideomycetes</taxon>
        <taxon>Dothideomycetes incertae sedis</taxon>
        <taxon>Trypetheliales</taxon>
        <taxon>Trypetheliaceae</taxon>
        <taxon>Viridothelium</taxon>
    </lineage>
</organism>
<feature type="compositionally biased region" description="Basic and acidic residues" evidence="8">
    <location>
        <begin position="1262"/>
        <end position="1280"/>
    </location>
</feature>
<feature type="compositionally biased region" description="Polar residues" evidence="8">
    <location>
        <begin position="1046"/>
        <end position="1056"/>
    </location>
</feature>
<feature type="region of interest" description="Disordered" evidence="8">
    <location>
        <begin position="615"/>
        <end position="1056"/>
    </location>
</feature>
<protein>
    <recommendedName>
        <fullName evidence="9">Inner centromere protein ARK-binding domain-containing protein</fullName>
    </recommendedName>
</protein>
<feature type="compositionally biased region" description="Polar residues" evidence="8">
    <location>
        <begin position="339"/>
        <end position="368"/>
    </location>
</feature>
<feature type="compositionally biased region" description="Low complexity" evidence="8">
    <location>
        <begin position="1151"/>
        <end position="1163"/>
    </location>
</feature>
<feature type="compositionally biased region" description="Polar residues" evidence="8">
    <location>
        <begin position="506"/>
        <end position="516"/>
    </location>
</feature>
<reference evidence="10" key="1">
    <citation type="journal article" date="2020" name="Stud. Mycol.">
        <title>101 Dothideomycetes genomes: a test case for predicting lifestyles and emergence of pathogens.</title>
        <authorList>
            <person name="Haridas S."/>
            <person name="Albert R."/>
            <person name="Binder M."/>
            <person name="Bloem J."/>
            <person name="Labutti K."/>
            <person name="Salamov A."/>
            <person name="Andreopoulos B."/>
            <person name="Baker S."/>
            <person name="Barry K."/>
            <person name="Bills G."/>
            <person name="Bluhm B."/>
            <person name="Cannon C."/>
            <person name="Castanera R."/>
            <person name="Culley D."/>
            <person name="Daum C."/>
            <person name="Ezra D."/>
            <person name="Gonzalez J."/>
            <person name="Henrissat B."/>
            <person name="Kuo A."/>
            <person name="Liang C."/>
            <person name="Lipzen A."/>
            <person name="Lutzoni F."/>
            <person name="Magnuson J."/>
            <person name="Mondo S."/>
            <person name="Nolan M."/>
            <person name="Ohm R."/>
            <person name="Pangilinan J."/>
            <person name="Park H.-J."/>
            <person name="Ramirez L."/>
            <person name="Alfaro M."/>
            <person name="Sun H."/>
            <person name="Tritt A."/>
            <person name="Yoshinaga Y."/>
            <person name="Zwiers L.-H."/>
            <person name="Turgeon B."/>
            <person name="Goodwin S."/>
            <person name="Spatafora J."/>
            <person name="Crous P."/>
            <person name="Grigoriev I."/>
        </authorList>
    </citation>
    <scope>NUCLEOTIDE SEQUENCE</scope>
    <source>
        <strain evidence="10">Tuck. ex Michener</strain>
    </source>
</reference>
<comment type="similarity">
    <text evidence="3">Belongs to the INCENP family.</text>
</comment>
<feature type="compositionally biased region" description="Basic and acidic residues" evidence="8">
    <location>
        <begin position="858"/>
        <end position="927"/>
    </location>
</feature>
<evidence type="ECO:0000256" key="3">
    <source>
        <dbReference type="ARBA" id="ARBA00010042"/>
    </source>
</evidence>
<evidence type="ECO:0000313" key="11">
    <source>
        <dbReference type="Proteomes" id="UP000800092"/>
    </source>
</evidence>
<feature type="compositionally biased region" description="Pro residues" evidence="8">
    <location>
        <begin position="981"/>
        <end position="990"/>
    </location>
</feature>
<evidence type="ECO:0000313" key="10">
    <source>
        <dbReference type="EMBL" id="KAF2233100.1"/>
    </source>
</evidence>
<evidence type="ECO:0000256" key="8">
    <source>
        <dbReference type="SAM" id="MobiDB-lite"/>
    </source>
</evidence>
<keyword evidence="6" id="KW-0206">Cytoskeleton</keyword>
<dbReference type="Pfam" id="PF03941">
    <property type="entry name" value="INCENP_ARK-bind"/>
    <property type="match status" value="1"/>
</dbReference>
<keyword evidence="5" id="KW-0159">Chromosome partition</keyword>
<dbReference type="Proteomes" id="UP000800092">
    <property type="component" value="Unassembled WGS sequence"/>
</dbReference>
<dbReference type="PANTHER" id="PTHR13142:SF1">
    <property type="entry name" value="INNER CENTROMERE PROTEIN"/>
    <property type="match status" value="1"/>
</dbReference>
<feature type="compositionally biased region" description="Low complexity" evidence="8">
    <location>
        <begin position="290"/>
        <end position="308"/>
    </location>
</feature>
<dbReference type="GO" id="GO:0007059">
    <property type="term" value="P:chromosome segregation"/>
    <property type="evidence" value="ECO:0007669"/>
    <property type="project" value="UniProtKB-KW"/>
</dbReference>
<evidence type="ECO:0000256" key="5">
    <source>
        <dbReference type="ARBA" id="ARBA00022829"/>
    </source>
</evidence>
<dbReference type="InterPro" id="IPR005635">
    <property type="entry name" value="Inner_centromere_prot_ARK-bd"/>
</dbReference>
<keyword evidence="7" id="KW-0539">Nucleus</keyword>
<comment type="subcellular location">
    <subcellularLocation>
        <location evidence="2">Cytoplasm</location>
        <location evidence="2">Cytoskeleton</location>
        <location evidence="2">Spindle</location>
    </subcellularLocation>
    <subcellularLocation>
        <location evidence="1">Nucleus</location>
    </subcellularLocation>
</comment>
<feature type="region of interest" description="Disordered" evidence="8">
    <location>
        <begin position="1243"/>
        <end position="1290"/>
    </location>
</feature>
<evidence type="ECO:0000256" key="7">
    <source>
        <dbReference type="ARBA" id="ARBA00023242"/>
    </source>
</evidence>
<dbReference type="PANTHER" id="PTHR13142">
    <property type="entry name" value="INNER CENTROMERE PROTEIN"/>
    <property type="match status" value="1"/>
</dbReference>
<feature type="compositionally biased region" description="Polar residues" evidence="8">
    <location>
        <begin position="1135"/>
        <end position="1150"/>
    </location>
</feature>
<keyword evidence="11" id="KW-1185">Reference proteome</keyword>
<feature type="compositionally biased region" description="Polar residues" evidence="8">
    <location>
        <begin position="161"/>
        <end position="185"/>
    </location>
</feature>
<evidence type="ECO:0000259" key="9">
    <source>
        <dbReference type="Pfam" id="PF03941"/>
    </source>
</evidence>